<feature type="binding site" evidence="3">
    <location>
        <position position="168"/>
    </location>
    <ligand>
        <name>Fe cation</name>
        <dbReference type="ChEBI" id="CHEBI:24875"/>
    </ligand>
</feature>
<dbReference type="GO" id="GO:0005829">
    <property type="term" value="C:cytosol"/>
    <property type="evidence" value="ECO:0007669"/>
    <property type="project" value="TreeGrafter"/>
</dbReference>
<evidence type="ECO:0000259" key="4">
    <source>
        <dbReference type="PROSITE" id="PS50905"/>
    </source>
</evidence>
<dbReference type="STRING" id="1184267.A11Q_365"/>
<dbReference type="Proteomes" id="UP000012040">
    <property type="component" value="Chromosome"/>
</dbReference>
<dbReference type="PANTHER" id="PTHR30295">
    <property type="entry name" value="BACTERIOFERRITIN"/>
    <property type="match status" value="1"/>
</dbReference>
<dbReference type="eggNOG" id="COG2193">
    <property type="taxonomic scope" value="Bacteria"/>
</dbReference>
<gene>
    <name evidence="5" type="ORF">A11Q_365</name>
</gene>
<dbReference type="RefSeq" id="WP_015469075.1">
    <property type="nucleotide sequence ID" value="NC_020813.1"/>
</dbReference>
<dbReference type="GO" id="GO:0004322">
    <property type="term" value="F:ferroxidase activity"/>
    <property type="evidence" value="ECO:0007669"/>
    <property type="project" value="TreeGrafter"/>
</dbReference>
<reference evidence="5 6" key="1">
    <citation type="journal article" date="2013" name="ISME J.">
        <title>By their genes ye shall know them: genomic signatures of predatory bacteria.</title>
        <authorList>
            <person name="Pasternak Z."/>
            <person name="Pietrokovski S."/>
            <person name="Rotem O."/>
            <person name="Gophna U."/>
            <person name="Lurie-Weinberger M.N."/>
            <person name="Jurkevitch E."/>
        </authorList>
    </citation>
    <scope>NUCLEOTIDE SEQUENCE [LARGE SCALE GENOMIC DNA]</scope>
    <source>
        <strain evidence="5 6">JSS</strain>
    </source>
</reference>
<dbReference type="InterPro" id="IPR012347">
    <property type="entry name" value="Ferritin-like"/>
</dbReference>
<protein>
    <recommendedName>
        <fullName evidence="4">Ferritin-like diiron domain-containing protein</fullName>
    </recommendedName>
</protein>
<dbReference type="PIRSF" id="PIRSF018063">
    <property type="entry name" value="Ferrtn_UCP018063"/>
    <property type="match status" value="1"/>
</dbReference>
<dbReference type="Gene3D" id="1.20.1260.10">
    <property type="match status" value="1"/>
</dbReference>
<dbReference type="PATRIC" id="fig|1184267.3.peg.368"/>
<feature type="domain" description="Ferritin-like diiron" evidence="4">
    <location>
        <begin position="35"/>
        <end position="186"/>
    </location>
</feature>
<dbReference type="PANTHER" id="PTHR30295:SF1">
    <property type="entry name" value="DNA PROTECTION DURING STARVATION PROTEIN"/>
    <property type="match status" value="1"/>
</dbReference>
<evidence type="ECO:0000313" key="5">
    <source>
        <dbReference type="EMBL" id="AGH94585.1"/>
    </source>
</evidence>
<dbReference type="OrthoDB" id="4271929at2"/>
<dbReference type="InterPro" id="IPR009078">
    <property type="entry name" value="Ferritin-like_SF"/>
</dbReference>
<evidence type="ECO:0000256" key="1">
    <source>
        <dbReference type="ARBA" id="ARBA00022434"/>
    </source>
</evidence>
<accession>M4V819</accession>
<dbReference type="GO" id="GO:0006879">
    <property type="term" value="P:intracellular iron ion homeostasis"/>
    <property type="evidence" value="ECO:0007669"/>
    <property type="project" value="UniProtKB-KW"/>
</dbReference>
<dbReference type="PROSITE" id="PS50905">
    <property type="entry name" value="FERRITIN_LIKE"/>
    <property type="match status" value="1"/>
</dbReference>
<feature type="binding site" evidence="3">
    <location>
        <position position="171"/>
    </location>
    <ligand>
        <name>Fe cation</name>
        <dbReference type="ChEBI" id="CHEBI:24875"/>
    </ligand>
</feature>
<dbReference type="InterPro" id="IPR008331">
    <property type="entry name" value="Ferritin_DPS_dom"/>
</dbReference>
<dbReference type="KEGG" id="bex:A11Q_365"/>
<evidence type="ECO:0000256" key="2">
    <source>
        <dbReference type="ARBA" id="ARBA00023004"/>
    </source>
</evidence>
<keyword evidence="1" id="KW-0409">Iron storage</keyword>
<dbReference type="Pfam" id="PF00210">
    <property type="entry name" value="Ferritin"/>
    <property type="match status" value="1"/>
</dbReference>
<dbReference type="GO" id="GO:0020037">
    <property type="term" value="F:heme binding"/>
    <property type="evidence" value="ECO:0007669"/>
    <property type="project" value="TreeGrafter"/>
</dbReference>
<dbReference type="CDD" id="cd00657">
    <property type="entry name" value="Ferritin_like"/>
    <property type="match status" value="1"/>
</dbReference>
<evidence type="ECO:0000256" key="3">
    <source>
        <dbReference type="PIRSR" id="PIRSR018063-50"/>
    </source>
</evidence>
<keyword evidence="2 3" id="KW-0408">Iron</keyword>
<feature type="binding site" evidence="3">
    <location>
        <position position="52"/>
    </location>
    <ligand>
        <name>Fe cation</name>
        <dbReference type="ChEBI" id="CHEBI:24875"/>
    </ligand>
</feature>
<dbReference type="InterPro" id="IPR009040">
    <property type="entry name" value="Ferritin-like_diiron"/>
</dbReference>
<dbReference type="SUPFAM" id="SSF47240">
    <property type="entry name" value="Ferritin-like"/>
    <property type="match status" value="1"/>
</dbReference>
<dbReference type="HOGENOM" id="CLU_104506_4_1_7"/>
<dbReference type="GO" id="GO:0008199">
    <property type="term" value="F:ferric iron binding"/>
    <property type="evidence" value="ECO:0007669"/>
    <property type="project" value="InterPro"/>
</dbReference>
<organism evidence="5 6">
    <name type="scientific">Pseudobdellovibrio exovorus JSS</name>
    <dbReference type="NCBI Taxonomy" id="1184267"/>
    <lineage>
        <taxon>Bacteria</taxon>
        <taxon>Pseudomonadati</taxon>
        <taxon>Bdellovibrionota</taxon>
        <taxon>Bdellovibrionia</taxon>
        <taxon>Bdellovibrionales</taxon>
        <taxon>Pseudobdellovibrionaceae</taxon>
        <taxon>Pseudobdellovibrio</taxon>
    </lineage>
</organism>
<name>M4V819_9BACT</name>
<feature type="binding site" evidence="3">
    <location>
        <position position="88"/>
    </location>
    <ligand>
        <name>Fe cation</name>
        <dbReference type="ChEBI" id="CHEBI:24875"/>
    </ligand>
</feature>
<dbReference type="InterPro" id="IPR014490">
    <property type="entry name" value="Dps-like"/>
</dbReference>
<evidence type="ECO:0000313" key="6">
    <source>
        <dbReference type="Proteomes" id="UP000012040"/>
    </source>
</evidence>
<keyword evidence="6" id="KW-1185">Reference proteome</keyword>
<sequence length="188" mass="21380">MDRNSHNNNEIINVDEIRKQAGRSINEGAVTADYPLDREMACQLLNEALASEILCVLRYRHHQVIAKGINYPQVAAEFKEHAIEEEEHMMQLAERIDQLGGDPDMNPANITRLSATEYGSSSNDLVTLIREDLVAERVAIDVYRRLIEWFGQGDPTTRRLLEQILADEEEHATDLADLLVTVERKQLS</sequence>
<keyword evidence="3" id="KW-0479">Metal-binding</keyword>
<dbReference type="AlphaFoldDB" id="M4V819"/>
<proteinExistence type="predicted"/>
<feature type="binding site" evidence="3">
    <location>
        <position position="136"/>
    </location>
    <ligand>
        <name>Fe cation</name>
        <dbReference type="ChEBI" id="CHEBI:24875"/>
    </ligand>
</feature>
<dbReference type="EMBL" id="CP003537">
    <property type="protein sequence ID" value="AGH94585.1"/>
    <property type="molecule type" value="Genomic_DNA"/>
</dbReference>